<protein>
    <recommendedName>
        <fullName evidence="3">Outer membrane protein beta-barrel domain-containing protein</fullName>
    </recommendedName>
</protein>
<evidence type="ECO:0000313" key="2">
    <source>
        <dbReference type="Proteomes" id="UP000515808"/>
    </source>
</evidence>
<evidence type="ECO:0008006" key="3">
    <source>
        <dbReference type="Google" id="ProtNLM"/>
    </source>
</evidence>
<name>A0A7G9LEM8_9FLAO</name>
<proteinExistence type="predicted"/>
<sequence length="266" mass="30721">MTFFSQEEEVKKTSNKGKMFFYWGWNRANYSNSDIHFTGDNYDFTLRDVTAKDRITPFNFYDYFNPGRITIPQTNVRVGYFLSDNYTISIGVDHMKYVMNAHQTVKIDGQINAGTPFDGVYANDDYRLTQDFLEFEHTDGLNYVNVEFKRFDEIGHLVGMSNKNFQLNVTEGIGVGVLYPRTNAKLFDQERWDEFHVSGWGVSAGVGLNLTFFKHFFIQSDLKVGYINLSDIRTTANLADRASQSFTFFERTIVVGAKFNILKSKK</sequence>
<dbReference type="AlphaFoldDB" id="A0A7G9LEM8"/>
<dbReference type="Proteomes" id="UP000515808">
    <property type="component" value="Chromosome"/>
</dbReference>
<evidence type="ECO:0000313" key="1">
    <source>
        <dbReference type="EMBL" id="QNM87077.1"/>
    </source>
</evidence>
<reference evidence="1 2" key="1">
    <citation type="submission" date="2020-08" db="EMBL/GenBank/DDBJ databases">
        <title>Polaribacter sp. L12M9 isolated from gut of the Korean scallop.</title>
        <authorList>
            <person name="Jeong Y.S."/>
        </authorList>
    </citation>
    <scope>NUCLEOTIDE SEQUENCE [LARGE SCALE GENOMIC DNA]</scope>
    <source>
        <strain evidence="1 2">L12M9</strain>
    </source>
</reference>
<accession>A0A7G9LEM8</accession>
<organism evidence="1 2">
    <name type="scientific">Polaribacter pectinis</name>
    <dbReference type="NCBI Taxonomy" id="2738844"/>
    <lineage>
        <taxon>Bacteria</taxon>
        <taxon>Pseudomonadati</taxon>
        <taxon>Bacteroidota</taxon>
        <taxon>Flavobacteriia</taxon>
        <taxon>Flavobacteriales</taxon>
        <taxon>Flavobacteriaceae</taxon>
    </lineage>
</organism>
<gene>
    <name evidence="1" type="ORF">H9W90_06615</name>
</gene>
<dbReference type="EMBL" id="CP060695">
    <property type="protein sequence ID" value="QNM87077.1"/>
    <property type="molecule type" value="Genomic_DNA"/>
</dbReference>
<dbReference type="KEGG" id="ppec:H9W90_06615"/>
<keyword evidence="2" id="KW-1185">Reference proteome</keyword>